<name>A0A9D4CIF0_DREPO</name>
<reference evidence="2" key="2">
    <citation type="submission" date="2020-11" db="EMBL/GenBank/DDBJ databases">
        <authorList>
            <person name="McCartney M.A."/>
            <person name="Auch B."/>
            <person name="Kono T."/>
            <person name="Mallez S."/>
            <person name="Becker A."/>
            <person name="Gohl D.M."/>
            <person name="Silverstein K.A.T."/>
            <person name="Koren S."/>
            <person name="Bechman K.B."/>
            <person name="Herman A."/>
            <person name="Abrahante J.E."/>
            <person name="Garbe J."/>
        </authorList>
    </citation>
    <scope>NUCLEOTIDE SEQUENCE</scope>
    <source>
        <strain evidence="2">Duluth1</strain>
        <tissue evidence="2">Whole animal</tissue>
    </source>
</reference>
<comment type="caution">
    <text evidence="2">The sequence shown here is derived from an EMBL/GenBank/DDBJ whole genome shotgun (WGS) entry which is preliminary data.</text>
</comment>
<gene>
    <name evidence="2" type="ORF">DPMN_051069</name>
</gene>
<proteinExistence type="predicted"/>
<dbReference type="Proteomes" id="UP000828390">
    <property type="component" value="Unassembled WGS sequence"/>
</dbReference>
<organism evidence="2 3">
    <name type="scientific">Dreissena polymorpha</name>
    <name type="common">Zebra mussel</name>
    <name type="synonym">Mytilus polymorpha</name>
    <dbReference type="NCBI Taxonomy" id="45954"/>
    <lineage>
        <taxon>Eukaryota</taxon>
        <taxon>Metazoa</taxon>
        <taxon>Spiralia</taxon>
        <taxon>Lophotrochozoa</taxon>
        <taxon>Mollusca</taxon>
        <taxon>Bivalvia</taxon>
        <taxon>Autobranchia</taxon>
        <taxon>Heteroconchia</taxon>
        <taxon>Euheterodonta</taxon>
        <taxon>Imparidentia</taxon>
        <taxon>Neoheterodontei</taxon>
        <taxon>Myida</taxon>
        <taxon>Dreissenoidea</taxon>
        <taxon>Dreissenidae</taxon>
        <taxon>Dreissena</taxon>
    </lineage>
</organism>
<dbReference type="AlphaFoldDB" id="A0A9D4CIF0"/>
<feature type="region of interest" description="Disordered" evidence="1">
    <location>
        <begin position="1"/>
        <end position="28"/>
    </location>
</feature>
<sequence>MTENMWSNNTNNSGPANKRAGNPDTGSFRTTALGAHTFLNYADRKAFGKNSLSTQALNKKAGESTNLIHVIPAQVFEDAIRYGQINIFQLDYTYFHPPSSSYVIAIPVYRDGYINSIDRRCYDPYF</sequence>
<evidence type="ECO:0000313" key="2">
    <source>
        <dbReference type="EMBL" id="KAH3725234.1"/>
    </source>
</evidence>
<dbReference type="EMBL" id="JAIWYP010000012">
    <property type="protein sequence ID" value="KAH3725234.1"/>
    <property type="molecule type" value="Genomic_DNA"/>
</dbReference>
<evidence type="ECO:0000256" key="1">
    <source>
        <dbReference type="SAM" id="MobiDB-lite"/>
    </source>
</evidence>
<feature type="compositionally biased region" description="Polar residues" evidence="1">
    <location>
        <begin position="1"/>
        <end position="15"/>
    </location>
</feature>
<reference evidence="2" key="1">
    <citation type="journal article" date="2019" name="bioRxiv">
        <title>The Genome of the Zebra Mussel, Dreissena polymorpha: A Resource for Invasive Species Research.</title>
        <authorList>
            <person name="McCartney M.A."/>
            <person name="Auch B."/>
            <person name="Kono T."/>
            <person name="Mallez S."/>
            <person name="Zhang Y."/>
            <person name="Obille A."/>
            <person name="Becker A."/>
            <person name="Abrahante J.E."/>
            <person name="Garbe J."/>
            <person name="Badalamenti J.P."/>
            <person name="Herman A."/>
            <person name="Mangelson H."/>
            <person name="Liachko I."/>
            <person name="Sullivan S."/>
            <person name="Sone E.D."/>
            <person name="Koren S."/>
            <person name="Silverstein K.A.T."/>
            <person name="Beckman K.B."/>
            <person name="Gohl D.M."/>
        </authorList>
    </citation>
    <scope>NUCLEOTIDE SEQUENCE</scope>
    <source>
        <strain evidence="2">Duluth1</strain>
        <tissue evidence="2">Whole animal</tissue>
    </source>
</reference>
<accession>A0A9D4CIF0</accession>
<evidence type="ECO:0000313" key="3">
    <source>
        <dbReference type="Proteomes" id="UP000828390"/>
    </source>
</evidence>
<protein>
    <submittedName>
        <fullName evidence="2">Uncharacterized protein</fullName>
    </submittedName>
</protein>
<keyword evidence="3" id="KW-1185">Reference proteome</keyword>